<dbReference type="Proteomes" id="UP000664940">
    <property type="component" value="Unassembled WGS sequence"/>
</dbReference>
<evidence type="ECO:0000256" key="1">
    <source>
        <dbReference type="SAM" id="SignalP"/>
    </source>
</evidence>
<dbReference type="EMBL" id="JABVXQ010000012">
    <property type="protein sequence ID" value="KAF6084589.1"/>
    <property type="molecule type" value="Genomic_DNA"/>
</dbReference>
<sequence length="136" mass="15144">MARVWLCAGGAGCLLAFLVLHSHLSGSPVLRDFVFQISWRTEDVLYRLDVGWPKHPEYFAGATFCVAVDSPNGLVYVAQVSKTGFLKRCVNTKEASACCAALSSRVFLHHANYGICFLELLSSEFMTLHLIHRNYC</sequence>
<feature type="chain" id="PRO_5032970234" evidence="1">
    <location>
        <begin position="27"/>
        <end position="136"/>
    </location>
</feature>
<name>A0A834DLT5_9CHIR</name>
<comment type="caution">
    <text evidence="2">The sequence shown here is derived from an EMBL/GenBank/DDBJ whole genome shotgun (WGS) entry which is preliminary data.</text>
</comment>
<evidence type="ECO:0000313" key="3">
    <source>
        <dbReference type="Proteomes" id="UP000664940"/>
    </source>
</evidence>
<gene>
    <name evidence="2" type="ORF">HJG60_013809</name>
</gene>
<organism evidence="2 3">
    <name type="scientific">Phyllostomus discolor</name>
    <name type="common">pale spear-nosed bat</name>
    <dbReference type="NCBI Taxonomy" id="89673"/>
    <lineage>
        <taxon>Eukaryota</taxon>
        <taxon>Metazoa</taxon>
        <taxon>Chordata</taxon>
        <taxon>Craniata</taxon>
        <taxon>Vertebrata</taxon>
        <taxon>Euteleostomi</taxon>
        <taxon>Mammalia</taxon>
        <taxon>Eutheria</taxon>
        <taxon>Laurasiatheria</taxon>
        <taxon>Chiroptera</taxon>
        <taxon>Yangochiroptera</taxon>
        <taxon>Phyllostomidae</taxon>
        <taxon>Phyllostominae</taxon>
        <taxon>Phyllostomus</taxon>
    </lineage>
</organism>
<evidence type="ECO:0000313" key="2">
    <source>
        <dbReference type="EMBL" id="KAF6084589.1"/>
    </source>
</evidence>
<accession>A0A834DLT5</accession>
<keyword evidence="1" id="KW-0732">Signal</keyword>
<proteinExistence type="predicted"/>
<feature type="signal peptide" evidence="1">
    <location>
        <begin position="1"/>
        <end position="26"/>
    </location>
</feature>
<dbReference type="AlphaFoldDB" id="A0A834DLT5"/>
<reference evidence="2 3" key="1">
    <citation type="journal article" date="2020" name="Nature">
        <title>Six reference-quality genomes reveal evolution of bat adaptations.</title>
        <authorList>
            <person name="Jebb D."/>
            <person name="Huang Z."/>
            <person name="Pippel M."/>
            <person name="Hughes G.M."/>
            <person name="Lavrichenko K."/>
            <person name="Devanna P."/>
            <person name="Winkler S."/>
            <person name="Jermiin L.S."/>
            <person name="Skirmuntt E.C."/>
            <person name="Katzourakis A."/>
            <person name="Burkitt-Gray L."/>
            <person name="Ray D.A."/>
            <person name="Sullivan K.A.M."/>
            <person name="Roscito J.G."/>
            <person name="Kirilenko B.M."/>
            <person name="Davalos L.M."/>
            <person name="Corthals A.P."/>
            <person name="Power M.L."/>
            <person name="Jones G."/>
            <person name="Ransome R.D."/>
            <person name="Dechmann D.K.N."/>
            <person name="Locatelli A.G."/>
            <person name="Puechmaille S.J."/>
            <person name="Fedrigo O."/>
            <person name="Jarvis E.D."/>
            <person name="Hiller M."/>
            <person name="Vernes S.C."/>
            <person name="Myers E.W."/>
            <person name="Teeling E.C."/>
        </authorList>
    </citation>
    <scope>NUCLEOTIDE SEQUENCE [LARGE SCALE GENOMIC DNA]</scope>
    <source>
        <strain evidence="2">Bat1K_MPI-CBG_1</strain>
    </source>
</reference>
<protein>
    <submittedName>
        <fullName evidence="2">NHL repeat containing 3</fullName>
    </submittedName>
</protein>